<dbReference type="Proteomes" id="UP000789920">
    <property type="component" value="Unassembled WGS sequence"/>
</dbReference>
<feature type="non-terminal residue" evidence="1">
    <location>
        <position position="1"/>
    </location>
</feature>
<evidence type="ECO:0000313" key="2">
    <source>
        <dbReference type="Proteomes" id="UP000789920"/>
    </source>
</evidence>
<sequence length="71" mass="8045">LYLTVVLNINKGPRKNPPRNESRLIAEHYKEQGTYIFVLENPEPVLENTIPVSASPNIPRIPNISSHLDLN</sequence>
<feature type="non-terminal residue" evidence="1">
    <location>
        <position position="71"/>
    </location>
</feature>
<organism evidence="1 2">
    <name type="scientific">Racocetra persica</name>
    <dbReference type="NCBI Taxonomy" id="160502"/>
    <lineage>
        <taxon>Eukaryota</taxon>
        <taxon>Fungi</taxon>
        <taxon>Fungi incertae sedis</taxon>
        <taxon>Mucoromycota</taxon>
        <taxon>Glomeromycotina</taxon>
        <taxon>Glomeromycetes</taxon>
        <taxon>Diversisporales</taxon>
        <taxon>Gigasporaceae</taxon>
        <taxon>Racocetra</taxon>
    </lineage>
</organism>
<reference evidence="1" key="1">
    <citation type="submission" date="2021-06" db="EMBL/GenBank/DDBJ databases">
        <authorList>
            <person name="Kallberg Y."/>
            <person name="Tangrot J."/>
            <person name="Rosling A."/>
        </authorList>
    </citation>
    <scope>NUCLEOTIDE SEQUENCE</scope>
    <source>
        <strain evidence="1">MA461A</strain>
    </source>
</reference>
<dbReference type="EMBL" id="CAJVQC010107501">
    <property type="protein sequence ID" value="CAG8833827.1"/>
    <property type="molecule type" value="Genomic_DNA"/>
</dbReference>
<gene>
    <name evidence="1" type="ORF">RPERSI_LOCUS28967</name>
</gene>
<evidence type="ECO:0000313" key="1">
    <source>
        <dbReference type="EMBL" id="CAG8833827.1"/>
    </source>
</evidence>
<keyword evidence="2" id="KW-1185">Reference proteome</keyword>
<protein>
    <submittedName>
        <fullName evidence="1">33557_t:CDS:1</fullName>
    </submittedName>
</protein>
<accession>A0ACA9SE87</accession>
<comment type="caution">
    <text evidence="1">The sequence shown here is derived from an EMBL/GenBank/DDBJ whole genome shotgun (WGS) entry which is preliminary data.</text>
</comment>
<name>A0ACA9SE87_9GLOM</name>
<proteinExistence type="predicted"/>